<dbReference type="Proteomes" id="UP001177021">
    <property type="component" value="Unassembled WGS sequence"/>
</dbReference>
<sequence length="326" mass="37225">MSQKYYLLLRLWLMPYTHKLFSLENGSSLKQISISMQNMKCSLSFHIVSNSCNGLVCLYSDFACGRDVFLCNPTTREVRLLPSSYLVTKVKDGMVLGVGIGHHIRSEDLIKVVRMWVSYSKCRRNKEYIFEEYDLRSDSWRTIQSANPWSCEFDTSCFAMYFNGIYYWWGKSKGLTETILALDVGGGILSKVKLPKDVDISSSSGRYLGVLGGCITLVCRKFGDQNANFDIWVTEGAGAVNSCWNKLRTIKHSSLCVPLGFWKGNELLVKIFDKVRSYNIDTEETYDLNFENEERDFADICEAVFCEKSLVSVNPQTRVECSRMGY</sequence>
<name>A0ACB0LRD5_TRIPR</name>
<keyword evidence="2" id="KW-1185">Reference proteome</keyword>
<proteinExistence type="predicted"/>
<accession>A0ACB0LRD5</accession>
<reference evidence="1" key="1">
    <citation type="submission" date="2023-10" db="EMBL/GenBank/DDBJ databases">
        <authorList>
            <person name="Rodriguez Cubillos JULIANA M."/>
            <person name="De Vega J."/>
        </authorList>
    </citation>
    <scope>NUCLEOTIDE SEQUENCE</scope>
</reference>
<protein>
    <submittedName>
        <fullName evidence="1">Uncharacterized protein</fullName>
    </submittedName>
</protein>
<evidence type="ECO:0000313" key="1">
    <source>
        <dbReference type="EMBL" id="CAJ2671011.1"/>
    </source>
</evidence>
<gene>
    <name evidence="1" type="ORF">MILVUS5_LOCUS34951</name>
</gene>
<organism evidence="1 2">
    <name type="scientific">Trifolium pratense</name>
    <name type="common">Red clover</name>
    <dbReference type="NCBI Taxonomy" id="57577"/>
    <lineage>
        <taxon>Eukaryota</taxon>
        <taxon>Viridiplantae</taxon>
        <taxon>Streptophyta</taxon>
        <taxon>Embryophyta</taxon>
        <taxon>Tracheophyta</taxon>
        <taxon>Spermatophyta</taxon>
        <taxon>Magnoliopsida</taxon>
        <taxon>eudicotyledons</taxon>
        <taxon>Gunneridae</taxon>
        <taxon>Pentapetalae</taxon>
        <taxon>rosids</taxon>
        <taxon>fabids</taxon>
        <taxon>Fabales</taxon>
        <taxon>Fabaceae</taxon>
        <taxon>Papilionoideae</taxon>
        <taxon>50 kb inversion clade</taxon>
        <taxon>NPAAA clade</taxon>
        <taxon>Hologalegina</taxon>
        <taxon>IRL clade</taxon>
        <taxon>Trifolieae</taxon>
        <taxon>Trifolium</taxon>
    </lineage>
</organism>
<comment type="caution">
    <text evidence="1">The sequence shown here is derived from an EMBL/GenBank/DDBJ whole genome shotgun (WGS) entry which is preliminary data.</text>
</comment>
<evidence type="ECO:0000313" key="2">
    <source>
        <dbReference type="Proteomes" id="UP001177021"/>
    </source>
</evidence>
<dbReference type="EMBL" id="CASHSV030000615">
    <property type="protein sequence ID" value="CAJ2671011.1"/>
    <property type="molecule type" value="Genomic_DNA"/>
</dbReference>